<dbReference type="STRING" id="550983.A4R26_08320"/>
<evidence type="ECO:0000313" key="3">
    <source>
        <dbReference type="Proteomes" id="UP000192276"/>
    </source>
</evidence>
<dbReference type="GO" id="GO:0003677">
    <property type="term" value="F:DNA binding"/>
    <property type="evidence" value="ECO:0007669"/>
    <property type="project" value="InterPro"/>
</dbReference>
<reference evidence="3" key="1">
    <citation type="submission" date="2016-04" db="EMBL/GenBank/DDBJ databases">
        <authorList>
            <person name="Chen L."/>
            <person name="Zhuang W."/>
            <person name="Wang G."/>
        </authorList>
    </citation>
    <scope>NUCLEOTIDE SEQUENCE [LARGE SCALE GENOMIC DNA]</scope>
    <source>
        <strain evidence="3">208</strain>
    </source>
</reference>
<organism evidence="2 3">
    <name type="scientific">Niastella populi</name>
    <dbReference type="NCBI Taxonomy" id="550983"/>
    <lineage>
        <taxon>Bacteria</taxon>
        <taxon>Pseudomonadati</taxon>
        <taxon>Bacteroidota</taxon>
        <taxon>Chitinophagia</taxon>
        <taxon>Chitinophagales</taxon>
        <taxon>Chitinophagaceae</taxon>
        <taxon>Niastella</taxon>
    </lineage>
</organism>
<evidence type="ECO:0000313" key="2">
    <source>
        <dbReference type="EMBL" id="OQP46711.1"/>
    </source>
</evidence>
<dbReference type="Pfam" id="PF13411">
    <property type="entry name" value="MerR_1"/>
    <property type="match status" value="1"/>
</dbReference>
<dbReference type="InterPro" id="IPR000551">
    <property type="entry name" value="MerR-type_HTH_dom"/>
</dbReference>
<comment type="caution">
    <text evidence="2">The sequence shown here is derived from an EMBL/GenBank/DDBJ whole genome shotgun (WGS) entry which is preliminary data.</text>
</comment>
<dbReference type="GO" id="GO:0006355">
    <property type="term" value="P:regulation of DNA-templated transcription"/>
    <property type="evidence" value="ECO:0007669"/>
    <property type="project" value="InterPro"/>
</dbReference>
<dbReference type="OrthoDB" id="9800334at2"/>
<dbReference type="EMBL" id="LWBP01000243">
    <property type="protein sequence ID" value="OQP46711.1"/>
    <property type="molecule type" value="Genomic_DNA"/>
</dbReference>
<name>A0A1V9EKX1_9BACT</name>
<dbReference type="Gene3D" id="1.10.1660.10">
    <property type="match status" value="1"/>
</dbReference>
<keyword evidence="3" id="KW-1185">Reference proteome</keyword>
<feature type="domain" description="HTH merR-type" evidence="1">
    <location>
        <begin position="3"/>
        <end position="53"/>
    </location>
</feature>
<evidence type="ECO:0000259" key="1">
    <source>
        <dbReference type="PROSITE" id="PS50937"/>
    </source>
</evidence>
<dbReference type="Proteomes" id="UP000192276">
    <property type="component" value="Unassembled WGS sequence"/>
</dbReference>
<accession>A0A1V9EKX1</accession>
<dbReference type="SMART" id="SM00422">
    <property type="entry name" value="HTH_MERR"/>
    <property type="match status" value="1"/>
</dbReference>
<dbReference type="Pfam" id="PF02607">
    <property type="entry name" value="B12-binding_2"/>
    <property type="match status" value="1"/>
</dbReference>
<dbReference type="SUPFAM" id="SSF52242">
    <property type="entry name" value="Cobalamin (vitamin B12)-binding domain"/>
    <property type="match status" value="1"/>
</dbReference>
<dbReference type="RefSeq" id="WP_081170859.1">
    <property type="nucleotide sequence ID" value="NZ_LWBP01000243.1"/>
</dbReference>
<dbReference type="SUPFAM" id="SSF46955">
    <property type="entry name" value="Putative DNA-binding domain"/>
    <property type="match status" value="1"/>
</dbReference>
<dbReference type="Gene3D" id="1.10.1240.10">
    <property type="entry name" value="Methionine synthase domain"/>
    <property type="match status" value="1"/>
</dbReference>
<dbReference type="InterPro" id="IPR009061">
    <property type="entry name" value="DNA-bd_dom_put_sf"/>
</dbReference>
<dbReference type="InterPro" id="IPR036724">
    <property type="entry name" value="Cobalamin-bd_sf"/>
</dbReference>
<gene>
    <name evidence="2" type="ORF">A4R26_08320</name>
</gene>
<dbReference type="GO" id="GO:0046872">
    <property type="term" value="F:metal ion binding"/>
    <property type="evidence" value="ECO:0007669"/>
    <property type="project" value="InterPro"/>
</dbReference>
<dbReference type="InterPro" id="IPR003759">
    <property type="entry name" value="Cbl-bd_cap"/>
</dbReference>
<dbReference type="InterPro" id="IPR036594">
    <property type="entry name" value="Meth_synthase_dom"/>
</dbReference>
<dbReference type="PROSITE" id="PS50937">
    <property type="entry name" value="HTH_MERR_2"/>
    <property type="match status" value="1"/>
</dbReference>
<dbReference type="GO" id="GO:0031419">
    <property type="term" value="F:cobalamin binding"/>
    <property type="evidence" value="ECO:0007669"/>
    <property type="project" value="InterPro"/>
</dbReference>
<protein>
    <recommendedName>
        <fullName evidence="1">HTH merR-type domain-containing protein</fullName>
    </recommendedName>
</protein>
<sequence length="298" mass="33606">MDLFSISQLQQFSGIKAHTIRIWEQRYNALTPGRSEGNTRHYNGEQLRRLLNIVSLMNTNNKVSELCTMSDEKLHRLIEKQAIPLQSAVPEYDFYISQIVAAALEYNEVRFDKVFSNALMRYGMKDVYVHIVYPSLGRLSLLWSTSVLAPAQEHFITNLFRQKFLAATDALPIATSAAAGKDAWLLFLGEDEFHELGLLLAGYLLRQAGKKVFYLGANVPFDSLAAAVKSIKPANLLYFLVHKNDTETDQELLTRMGQQFGNLHLYLACDVARSTSFKKPKNCTLLHAAGDLMAVLEK</sequence>
<dbReference type="AlphaFoldDB" id="A0A1V9EKX1"/>
<dbReference type="Gene3D" id="3.40.50.280">
    <property type="entry name" value="Cobalamin-binding domain"/>
    <property type="match status" value="1"/>
</dbReference>
<proteinExistence type="predicted"/>